<keyword evidence="3" id="KW-1185">Reference proteome</keyword>
<proteinExistence type="predicted"/>
<comment type="caution">
    <text evidence="2">The sequence shown here is derived from an EMBL/GenBank/DDBJ whole genome shotgun (WGS) entry which is preliminary data.</text>
</comment>
<dbReference type="PANTHER" id="PTHR32387:SF0">
    <property type="entry name" value="PROTEIN NO VEIN"/>
    <property type="match status" value="1"/>
</dbReference>
<dbReference type="InterPro" id="IPR036890">
    <property type="entry name" value="HATPase_C_sf"/>
</dbReference>
<evidence type="ECO:0000256" key="1">
    <source>
        <dbReference type="SAM" id="MobiDB-lite"/>
    </source>
</evidence>
<evidence type="ECO:0000313" key="2">
    <source>
        <dbReference type="EMBL" id="RYP11238.1"/>
    </source>
</evidence>
<evidence type="ECO:0000313" key="3">
    <source>
        <dbReference type="Proteomes" id="UP000293360"/>
    </source>
</evidence>
<sequence>MDGIASTRREANAELQRLRKQRGIQGQELRDSALVSSLDQALNMCVCRQGEVCFILTLGSLSDQLYQTPTHYLLELIQNADDNSYAGGVAPRLHLALYEKDDQKCLRTDCNEVGFTFKQLDALTRVGQSTKNSTAGGQKGYIGEKGIGFKSVFKVADVIHIASGLYEFKLDRNKPIGMILPIVSRFPSADRIADHTQFLLQLKYNDDYQEIWRDIEDVEPQLLLFLRKLRELRAPSLVQVKFIDFEPLGGTATSKEKQPQFQKVATTESHPRRQGVTTSEVVVAFAVKDKVTPIATTQAAFAFLPIDNFGFRFLIHADFLLVASRESLEYKHPWNLALQDGIRDAFVEAIYRFVLLPENEDGKGLCYTWPNSRFCDTLLKERLKKFPIIPLRDGSWVNAEERHVYLVSKNGDDHVPTGVDISIVDQDASRDPIRRKSFEFLGIKEYSPRQVCNLIVELHKELLVNGTGRAIKDFVAVKGGKPIAVWSFNQTYLIDPKVKPGVIAKYRNTAGNPFVVLSDKYETAICEEGTEGTAEQFREWLLRPRGSRFATIPTLVCGTKLSPEWDFLRDQDVVDLLYVVKFYWGNQNLPLKLVKAVPELEVRCLDGVTRVLGLLAVPTVDLQQNCLHLDFAELPEPTLENWSFLSTFGVITTYGTTANLRELQALSDLPVENIDKKAVHRIYRALSLSMSLDKEEIETTFCKHPLVFVTKPKPKWLSHEACIDRIQPAPVFPILEKGDDSQEESGIALRSVDDTDWYIPDSAALETAFRDKVNMLSLPVKSVRMQRRLFEDLGCEDKFLSSAVEETVEPNGMCIRDRLREDNLKTRLKYISQLAAADTEFLQEFSLLRVWSVPSITITRYLDDVEATNDNEVITIKENEAATDIYFREGIEESDQPTVNFELLEYFISEFQIDVEDTNIVNLLMSAPISRLPGIMEKYDISLPEDSDDEGADDEGTDDEGTDDEGTDDEGTDDEGTDDEGTDDEGPDSEGTDSDD</sequence>
<reference evidence="2 3" key="1">
    <citation type="submission" date="2018-06" db="EMBL/GenBank/DDBJ databases">
        <title>Complete Genomes of Monosporascus.</title>
        <authorList>
            <person name="Robinson A.J."/>
            <person name="Natvig D.O."/>
        </authorList>
    </citation>
    <scope>NUCLEOTIDE SEQUENCE [LARGE SCALE GENOMIC DNA]</scope>
    <source>
        <strain evidence="2 3">CBS 110550</strain>
    </source>
</reference>
<feature type="compositionally biased region" description="Acidic residues" evidence="1">
    <location>
        <begin position="943"/>
        <end position="996"/>
    </location>
</feature>
<feature type="region of interest" description="Disordered" evidence="1">
    <location>
        <begin position="942"/>
        <end position="996"/>
    </location>
</feature>
<dbReference type="OrthoDB" id="1262810at2759"/>
<organism evidence="2 3">
    <name type="scientific">Monosporascus ibericus</name>
    <dbReference type="NCBI Taxonomy" id="155417"/>
    <lineage>
        <taxon>Eukaryota</taxon>
        <taxon>Fungi</taxon>
        <taxon>Dikarya</taxon>
        <taxon>Ascomycota</taxon>
        <taxon>Pezizomycotina</taxon>
        <taxon>Sordariomycetes</taxon>
        <taxon>Xylariomycetidae</taxon>
        <taxon>Xylariales</taxon>
        <taxon>Xylariales incertae sedis</taxon>
        <taxon>Monosporascus</taxon>
    </lineage>
</organism>
<dbReference type="Gene3D" id="3.30.565.10">
    <property type="entry name" value="Histidine kinase-like ATPase, C-terminal domain"/>
    <property type="match status" value="1"/>
</dbReference>
<dbReference type="Proteomes" id="UP000293360">
    <property type="component" value="Unassembled WGS sequence"/>
</dbReference>
<accession>A0A4Q4TWJ4</accession>
<evidence type="ECO:0008006" key="4">
    <source>
        <dbReference type="Google" id="ProtNLM"/>
    </source>
</evidence>
<name>A0A4Q4TWJ4_9PEZI</name>
<dbReference type="SUPFAM" id="SSF55874">
    <property type="entry name" value="ATPase domain of HSP90 chaperone/DNA topoisomerase II/histidine kinase"/>
    <property type="match status" value="1"/>
</dbReference>
<dbReference type="NCBIfam" id="NF047352">
    <property type="entry name" value="P_loop_sacsin"/>
    <property type="match status" value="1"/>
</dbReference>
<dbReference type="STRING" id="155417.A0A4Q4TWJ4"/>
<dbReference type="InterPro" id="IPR052957">
    <property type="entry name" value="Auxin_embryo_med"/>
</dbReference>
<dbReference type="AlphaFoldDB" id="A0A4Q4TWJ4"/>
<protein>
    <recommendedName>
        <fullName evidence="4">Protein NO VEIN C-terminal domain-containing protein</fullName>
    </recommendedName>
</protein>
<dbReference type="EMBL" id="QJNU01000004">
    <property type="protein sequence ID" value="RYP11238.1"/>
    <property type="molecule type" value="Genomic_DNA"/>
</dbReference>
<dbReference type="PANTHER" id="PTHR32387">
    <property type="entry name" value="WU:FJ29H11"/>
    <property type="match status" value="1"/>
</dbReference>
<gene>
    <name evidence="2" type="ORF">DL764_000194</name>
</gene>